<dbReference type="EMBL" id="KK100299">
    <property type="protein sequence ID" value="KIZ07065.1"/>
    <property type="molecule type" value="Genomic_DNA"/>
</dbReference>
<evidence type="ECO:0000313" key="2">
    <source>
        <dbReference type="EMBL" id="KIZ07065.1"/>
    </source>
</evidence>
<dbReference type="RefSeq" id="XP_013906084.1">
    <property type="nucleotide sequence ID" value="XM_014050630.1"/>
</dbReference>
<evidence type="ECO:0000313" key="3">
    <source>
        <dbReference type="Proteomes" id="UP000054498"/>
    </source>
</evidence>
<dbReference type="Proteomes" id="UP000054498">
    <property type="component" value="Unassembled WGS sequence"/>
</dbReference>
<feature type="region of interest" description="Disordered" evidence="1">
    <location>
        <begin position="1"/>
        <end position="30"/>
    </location>
</feature>
<dbReference type="GeneID" id="25727004"/>
<evidence type="ECO:0000256" key="1">
    <source>
        <dbReference type="SAM" id="MobiDB-lite"/>
    </source>
</evidence>
<gene>
    <name evidence="2" type="ORF">MNEG_0886</name>
</gene>
<organism evidence="2 3">
    <name type="scientific">Monoraphidium neglectum</name>
    <dbReference type="NCBI Taxonomy" id="145388"/>
    <lineage>
        <taxon>Eukaryota</taxon>
        <taxon>Viridiplantae</taxon>
        <taxon>Chlorophyta</taxon>
        <taxon>core chlorophytes</taxon>
        <taxon>Chlorophyceae</taxon>
        <taxon>CS clade</taxon>
        <taxon>Sphaeropleales</taxon>
        <taxon>Selenastraceae</taxon>
        <taxon>Monoraphidium</taxon>
    </lineage>
</organism>
<accession>A0A0D2MX25</accession>
<dbReference type="AlphaFoldDB" id="A0A0D2MX25"/>
<name>A0A0D2MX25_9CHLO</name>
<sequence length="732" mass="72258">MSLDAALREAASRRQATGTAPHTGGMGGLRPQFRELDRLAASRGAHVSPEVVSELAQALAAAPLDMARYAGLGNALVWLSAQPRLAPAAATPATVRALAEAVATAGRAAAAAPPWESCREAAADICPCCHPHGPHVTLAQHAALLGGAILARRAPDIDLFALMLQVPGALPGLLRAAQLDSPFHFEPFAVIAVHLTGPDYARTARLTAALGAALLRERAGRLLWAAVAARLAAAARAGARDRTAEETTVLVTAIQIAIDGEGHRLLFGDLASHAPALRQVFALLTNRVRPGGGGRRWAPGDEDVVRCCLKLLQGASDADPDAMRAAAGSAAALEASLLAVLTGAPSLLEAGGHSACPALAAGLLLDAVRNTAASPATRPPPVVSAPGSAAAVAAALHAAWGAKGRARDADRANLLHNVAALAAFCIAVDRGGLWALELAAPTRGALRVLVDAARDGTAAFAAPGGGGRPRGHLSPIGPASLSAQVAGALGAVAYALRDPCTAPAAAAAAARGAAAEALPSDAELRALVWGGLAAGGLEGLSRARIVALSSPTAQHDLAATPGALAWLAASAIGGAGDASPAGSMSGAALQLLHMIGGGDPSLPPERGCMRCTDEDCEEATCCMNFRAPNAAVARERAALALGAIAKSESGGGDERGGATPAANAAAALEALQAGRLRGGAASGLGGGAGAAVGAAAAPAAGRKAGTSCAACGAGQAQDGLKFKKCGACGIPR</sequence>
<dbReference type="KEGG" id="mng:MNEG_0886"/>
<reference evidence="2 3" key="1">
    <citation type="journal article" date="2013" name="BMC Genomics">
        <title>Reconstruction of the lipid metabolism for the microalga Monoraphidium neglectum from its genome sequence reveals characteristics suitable for biofuel production.</title>
        <authorList>
            <person name="Bogen C."/>
            <person name="Al-Dilaimi A."/>
            <person name="Albersmeier A."/>
            <person name="Wichmann J."/>
            <person name="Grundmann M."/>
            <person name="Rupp O."/>
            <person name="Lauersen K.J."/>
            <person name="Blifernez-Klassen O."/>
            <person name="Kalinowski J."/>
            <person name="Goesmann A."/>
            <person name="Mussgnug J.H."/>
            <person name="Kruse O."/>
        </authorList>
    </citation>
    <scope>NUCLEOTIDE SEQUENCE [LARGE SCALE GENOMIC DNA]</scope>
    <source>
        <strain evidence="2 3">SAG 48.87</strain>
    </source>
</reference>
<feature type="compositionally biased region" description="Basic and acidic residues" evidence="1">
    <location>
        <begin position="1"/>
        <end position="12"/>
    </location>
</feature>
<protein>
    <submittedName>
        <fullName evidence="2">Uncharacterized protein</fullName>
    </submittedName>
</protein>
<keyword evidence="3" id="KW-1185">Reference proteome</keyword>
<proteinExistence type="predicted"/>